<dbReference type="AlphaFoldDB" id="A0AAN9FEB4"/>
<accession>A0AAN9FEB4</accession>
<organism evidence="1 2">
    <name type="scientific">Crotalaria pallida</name>
    <name type="common">Smooth rattlebox</name>
    <name type="synonym">Crotalaria striata</name>
    <dbReference type="NCBI Taxonomy" id="3830"/>
    <lineage>
        <taxon>Eukaryota</taxon>
        <taxon>Viridiplantae</taxon>
        <taxon>Streptophyta</taxon>
        <taxon>Embryophyta</taxon>
        <taxon>Tracheophyta</taxon>
        <taxon>Spermatophyta</taxon>
        <taxon>Magnoliopsida</taxon>
        <taxon>eudicotyledons</taxon>
        <taxon>Gunneridae</taxon>
        <taxon>Pentapetalae</taxon>
        <taxon>rosids</taxon>
        <taxon>fabids</taxon>
        <taxon>Fabales</taxon>
        <taxon>Fabaceae</taxon>
        <taxon>Papilionoideae</taxon>
        <taxon>50 kb inversion clade</taxon>
        <taxon>genistoids sensu lato</taxon>
        <taxon>core genistoids</taxon>
        <taxon>Crotalarieae</taxon>
        <taxon>Crotalaria</taxon>
    </lineage>
</organism>
<gene>
    <name evidence="1" type="ORF">RIF29_14938</name>
</gene>
<keyword evidence="2" id="KW-1185">Reference proteome</keyword>
<protein>
    <submittedName>
        <fullName evidence="1">Uncharacterized protein</fullName>
    </submittedName>
</protein>
<reference evidence="1 2" key="1">
    <citation type="submission" date="2024-01" db="EMBL/GenBank/DDBJ databases">
        <title>The genomes of 5 underutilized Papilionoideae crops provide insights into root nodulation and disease resistanc.</title>
        <authorList>
            <person name="Yuan L."/>
        </authorList>
    </citation>
    <scope>NUCLEOTIDE SEQUENCE [LARGE SCALE GENOMIC DNA]</scope>
    <source>
        <strain evidence="1">ZHUSHIDOU_FW_LH</strain>
        <tissue evidence="1">Leaf</tissue>
    </source>
</reference>
<evidence type="ECO:0000313" key="1">
    <source>
        <dbReference type="EMBL" id="KAK7273874.1"/>
    </source>
</evidence>
<name>A0AAN9FEB4_CROPI</name>
<comment type="caution">
    <text evidence="1">The sequence shown here is derived from an EMBL/GenBank/DDBJ whole genome shotgun (WGS) entry which is preliminary data.</text>
</comment>
<evidence type="ECO:0000313" key="2">
    <source>
        <dbReference type="Proteomes" id="UP001372338"/>
    </source>
</evidence>
<dbReference type="EMBL" id="JAYWIO010000003">
    <property type="protein sequence ID" value="KAK7273874.1"/>
    <property type="molecule type" value="Genomic_DNA"/>
</dbReference>
<proteinExistence type="predicted"/>
<dbReference type="Proteomes" id="UP001372338">
    <property type="component" value="Unassembled WGS sequence"/>
</dbReference>
<sequence length="224" mass="25686">MRLAMLEVEAIFCLLPSNGPSKAAQIPSSKPSTSILTPKLTPQKIELEVEKNSVAEENVDIVTKLTEMIFAVLNDKTMLKEGRHNQLKKVLKELSCLDNDCSNLRHIKEQCVYYYPASTHFQVLQYEVKLKSLKRWSRRVGIEINGSSMFKVIKRLKWLKKDLKLLNRSKFSDIKLKAATAYVDLIKAQLNLHGDPNNIHKQKMEKLAASNYNETQMLETNKRA</sequence>